<evidence type="ECO:0000256" key="2">
    <source>
        <dbReference type="ARBA" id="ARBA00022741"/>
    </source>
</evidence>
<dbReference type="EMBL" id="KK914327">
    <property type="protein sequence ID" value="KDP40943.1"/>
    <property type="molecule type" value="Genomic_DNA"/>
</dbReference>
<dbReference type="Gene3D" id="1.10.8.430">
    <property type="entry name" value="Helical domain of apoptotic protease-activating factors"/>
    <property type="match status" value="1"/>
</dbReference>
<keyword evidence="4" id="KW-1133">Transmembrane helix</keyword>
<keyword evidence="1" id="KW-0677">Repeat</keyword>
<dbReference type="AlphaFoldDB" id="A0A067L127"/>
<dbReference type="InterPro" id="IPR002182">
    <property type="entry name" value="NB-ARC"/>
</dbReference>
<dbReference type="Pfam" id="PF23598">
    <property type="entry name" value="LRR_14"/>
    <property type="match status" value="1"/>
</dbReference>
<name>A0A067L127_JATCU</name>
<dbReference type="InterPro" id="IPR055414">
    <property type="entry name" value="LRR_R13L4/SHOC2-like"/>
</dbReference>
<dbReference type="Gene3D" id="1.20.5.4130">
    <property type="match status" value="1"/>
</dbReference>
<dbReference type="GO" id="GO:0098542">
    <property type="term" value="P:defense response to other organism"/>
    <property type="evidence" value="ECO:0007669"/>
    <property type="project" value="TreeGrafter"/>
</dbReference>
<dbReference type="Proteomes" id="UP000027138">
    <property type="component" value="Unassembled WGS sequence"/>
</dbReference>
<evidence type="ECO:0000313" key="10">
    <source>
        <dbReference type="Proteomes" id="UP000027138"/>
    </source>
</evidence>
<evidence type="ECO:0000256" key="3">
    <source>
        <dbReference type="ARBA" id="ARBA00022821"/>
    </source>
</evidence>
<keyword evidence="4" id="KW-0472">Membrane</keyword>
<feature type="domain" description="Disease resistance protein winged helix" evidence="7">
    <location>
        <begin position="438"/>
        <end position="509"/>
    </location>
</feature>
<accession>A0A067L127</accession>
<dbReference type="Gene3D" id="1.10.10.10">
    <property type="entry name" value="Winged helix-like DNA-binding domain superfamily/Winged helix DNA-binding domain"/>
    <property type="match status" value="1"/>
</dbReference>
<dbReference type="InterPro" id="IPR041118">
    <property type="entry name" value="Rx_N"/>
</dbReference>
<keyword evidence="2" id="KW-0547">Nucleotide-binding</keyword>
<dbReference type="PRINTS" id="PR00364">
    <property type="entry name" value="DISEASERSIST"/>
</dbReference>
<dbReference type="Pfam" id="PF00931">
    <property type="entry name" value="NB-ARC"/>
    <property type="match status" value="1"/>
</dbReference>
<evidence type="ECO:0000256" key="4">
    <source>
        <dbReference type="SAM" id="Phobius"/>
    </source>
</evidence>
<protein>
    <submittedName>
        <fullName evidence="9">Uncharacterized protein</fullName>
    </submittedName>
</protein>
<dbReference type="SUPFAM" id="SSF52058">
    <property type="entry name" value="L domain-like"/>
    <property type="match status" value="1"/>
</dbReference>
<dbReference type="Gene3D" id="3.80.10.10">
    <property type="entry name" value="Ribonuclease Inhibitor"/>
    <property type="match status" value="1"/>
</dbReference>
<dbReference type="InterPro" id="IPR038005">
    <property type="entry name" value="RX-like_CC"/>
</dbReference>
<evidence type="ECO:0000256" key="1">
    <source>
        <dbReference type="ARBA" id="ARBA00022737"/>
    </source>
</evidence>
<dbReference type="PANTHER" id="PTHR23155:SF1205">
    <property type="entry name" value="DISEASE RESISTANCE PROTEIN RPM1"/>
    <property type="match status" value="1"/>
</dbReference>
<dbReference type="Pfam" id="PF23559">
    <property type="entry name" value="WHD_DRP"/>
    <property type="match status" value="1"/>
</dbReference>
<dbReference type="InterPro" id="IPR036388">
    <property type="entry name" value="WH-like_DNA-bd_sf"/>
</dbReference>
<dbReference type="Gene3D" id="3.40.50.300">
    <property type="entry name" value="P-loop containing nucleotide triphosphate hydrolases"/>
    <property type="match status" value="1"/>
</dbReference>
<dbReference type="OrthoDB" id="1060944at2759"/>
<dbReference type="KEGG" id="jcu:105631730"/>
<dbReference type="PANTHER" id="PTHR23155">
    <property type="entry name" value="DISEASE RESISTANCE PROTEIN RP"/>
    <property type="match status" value="1"/>
</dbReference>
<feature type="domain" description="Disease resistance N-terminal" evidence="6">
    <location>
        <begin position="5"/>
        <end position="90"/>
    </location>
</feature>
<dbReference type="InterPro" id="IPR042197">
    <property type="entry name" value="Apaf_helical"/>
</dbReference>
<evidence type="ECO:0000259" key="7">
    <source>
        <dbReference type="Pfam" id="PF23559"/>
    </source>
</evidence>
<dbReference type="STRING" id="180498.A0A067L127"/>
<dbReference type="InterPro" id="IPR044974">
    <property type="entry name" value="Disease_R_plants"/>
</dbReference>
<organism evidence="9 10">
    <name type="scientific">Jatropha curcas</name>
    <name type="common">Barbados nut</name>
    <dbReference type="NCBI Taxonomy" id="180498"/>
    <lineage>
        <taxon>Eukaryota</taxon>
        <taxon>Viridiplantae</taxon>
        <taxon>Streptophyta</taxon>
        <taxon>Embryophyta</taxon>
        <taxon>Tracheophyta</taxon>
        <taxon>Spermatophyta</taxon>
        <taxon>Magnoliopsida</taxon>
        <taxon>eudicotyledons</taxon>
        <taxon>Gunneridae</taxon>
        <taxon>Pentapetalae</taxon>
        <taxon>rosids</taxon>
        <taxon>fabids</taxon>
        <taxon>Malpighiales</taxon>
        <taxon>Euphorbiaceae</taxon>
        <taxon>Crotonoideae</taxon>
        <taxon>Jatropheae</taxon>
        <taxon>Jatropha</taxon>
    </lineage>
</organism>
<dbReference type="CDD" id="cd14798">
    <property type="entry name" value="RX-CC_like"/>
    <property type="match status" value="1"/>
</dbReference>
<evidence type="ECO:0000313" key="9">
    <source>
        <dbReference type="EMBL" id="KDP40943.1"/>
    </source>
</evidence>
<evidence type="ECO:0000259" key="8">
    <source>
        <dbReference type="Pfam" id="PF23598"/>
    </source>
</evidence>
<gene>
    <name evidence="9" type="ORF">JCGZ_24942</name>
</gene>
<dbReference type="InterPro" id="IPR027417">
    <property type="entry name" value="P-loop_NTPase"/>
</dbReference>
<dbReference type="SUPFAM" id="SSF52540">
    <property type="entry name" value="P-loop containing nucleoside triphosphate hydrolases"/>
    <property type="match status" value="1"/>
</dbReference>
<dbReference type="InterPro" id="IPR058922">
    <property type="entry name" value="WHD_DRP"/>
</dbReference>
<keyword evidence="4" id="KW-0812">Transmembrane</keyword>
<dbReference type="FunFam" id="1.10.10.10:FF:000322">
    <property type="entry name" value="Probable disease resistance protein At1g63360"/>
    <property type="match status" value="1"/>
</dbReference>
<keyword evidence="3" id="KW-0611">Plant defense</keyword>
<feature type="domain" description="NB-ARC" evidence="5">
    <location>
        <begin position="175"/>
        <end position="354"/>
    </location>
</feature>
<keyword evidence="10" id="KW-1185">Reference proteome</keyword>
<dbReference type="GO" id="GO:0043531">
    <property type="term" value="F:ADP binding"/>
    <property type="evidence" value="ECO:0007669"/>
    <property type="project" value="InterPro"/>
</dbReference>
<dbReference type="InterPro" id="IPR032675">
    <property type="entry name" value="LRR_dom_sf"/>
</dbReference>
<feature type="domain" description="Disease resistance R13L4/SHOC-2-like LRR" evidence="8">
    <location>
        <begin position="576"/>
        <end position="889"/>
    </location>
</feature>
<dbReference type="Pfam" id="PF18052">
    <property type="entry name" value="Rx_N"/>
    <property type="match status" value="1"/>
</dbReference>
<proteinExistence type="predicted"/>
<feature type="transmembrane region" description="Helical" evidence="4">
    <location>
        <begin position="965"/>
        <end position="988"/>
    </location>
</feature>
<evidence type="ECO:0000259" key="6">
    <source>
        <dbReference type="Pfam" id="PF18052"/>
    </source>
</evidence>
<evidence type="ECO:0000259" key="5">
    <source>
        <dbReference type="Pfam" id="PF00931"/>
    </source>
</evidence>
<dbReference type="FunFam" id="3.40.50.300:FF:001091">
    <property type="entry name" value="Probable disease resistance protein At1g61300"/>
    <property type="match status" value="1"/>
</dbReference>
<sequence length="1001" mass="114752">MVEGAVAFLLNKLSNFTAEQKNLLCGVHGDAKFIKDGLEFSLAFLKDAEAIMEEENNGDIFKVWVKKVRDIAYDMEDVLDNFNLYLAHNHGHGLCACVNKSYHFIFSLKARYQIASTMQDIKKRVREINETRQGFSMAGYTTSSRPSNARAAASSSIQQDALPVPLEDFNLLGIKEHKGKLIGWLVASKSGREVVSVVGMEGLGKTTLAKRVFGDARVKKHFKFCVWITLTQHFSTRRLLKEIVRQLFLFLRKPSPSGVDGMTAQELRILINEFLEQRRYLIVLDDVWSHDAWDAFKFAFPNNNQGSRILLTTQDNAIAYNCCMESPDKVYNLSSLSPEESWSLFCKKTFGNDSCPQDLENVSQQIVGRCEGLPLAIVAISGVLAKRDKTRDEWDMVYRSLGAEILGNDSLASMRKILSLSYNYLPYYLKSCLLYFSIFPEGYPIEHMRLIRLWIAEGFVIETEGKTLEEVAEGYLDELIRRSLIRVVETTSDGRIKRCRIQGFLREIIISKAKDQDFTAIVKQESIMWPEKARRLSIHNPMARIESSHFTSRLCSLLLFWGLSSLPEESPLLNFSCTHLRMLNVLDLGGTPMEEFPNQVTNLLLLKYLSLRNTKVNSIPSSIGRLQNLETLDLKNSRVTELPITVLKLQKLRHLLVYRFETKFDDQLQTNYTIGFKLPTNCYLRSLKSLQKLCYLEANDQDSDLIKELGTLDQLRRLGIVNLRKEDGKDLCSSIEKLTNLRALSVASVTENEVIDLDSLSSPPQFLQRLYLTGRLESLPEWITSLDSLKKVVLKWSRLNTNPLLSLQHLPNLLHVEFIQVYDGEALVFEANGFKKMKFLSLNKLDRLNEIIIRQGALPCLEKLIVQSCQVLRTLPSGIEHLMKLQVLEFVNMPIELIMTLHPDRNLGDYTKVARIPEVYFFTYWNNGSWEVFSLEKFIQDRHFSRLANSIARTEPYFRKLKMTWVGSGHSFPIALCVVAIIIMMVWWQELYSLLGLMYFL</sequence>
<reference evidence="9 10" key="1">
    <citation type="journal article" date="2014" name="PLoS ONE">
        <title>Global Analysis of Gene Expression Profiles in Physic Nut (Jatropha curcas L.) Seedlings Exposed to Salt Stress.</title>
        <authorList>
            <person name="Zhang L."/>
            <person name="Zhang C."/>
            <person name="Wu P."/>
            <person name="Chen Y."/>
            <person name="Li M."/>
            <person name="Jiang H."/>
            <person name="Wu G."/>
        </authorList>
    </citation>
    <scope>NUCLEOTIDE SEQUENCE [LARGE SCALE GENOMIC DNA]</scope>
    <source>
        <strain evidence="10">cv. GZQX0401</strain>
        <tissue evidence="9">Young leaves</tissue>
    </source>
</reference>